<feature type="transmembrane region" description="Helical" evidence="1">
    <location>
        <begin position="875"/>
        <end position="893"/>
    </location>
</feature>
<dbReference type="OrthoDB" id="7969653at2759"/>
<keyword evidence="1" id="KW-0472">Membrane</keyword>
<dbReference type="Proteomes" id="UP000594454">
    <property type="component" value="Chromosome 5"/>
</dbReference>
<name>A0A7R8UZR6_HERIL</name>
<keyword evidence="2" id="KW-0732">Signal</keyword>
<evidence type="ECO:0008006" key="5">
    <source>
        <dbReference type="Google" id="ProtNLM"/>
    </source>
</evidence>
<dbReference type="InParanoid" id="A0A7R8UZR6"/>
<evidence type="ECO:0000313" key="4">
    <source>
        <dbReference type="Proteomes" id="UP000594454"/>
    </source>
</evidence>
<keyword evidence="1" id="KW-1133">Transmembrane helix</keyword>
<sequence>MHVVGLYCLCFALRQVSSSFYSDVIQEASRFSTNFAVITSNHSQVDFAINSLIHELYASGNISGFIISSPNDGAVFLQNAFKPLLVIVTMCTENLNTMIGILEASFQEFQKLKMIFIAMCPLRGENHQTILDIFSWCWTNGVVDVIIILQGEAGKMEIWTYNPFPELTPFELKHNSTYHKLFPRKLQNLMGFQVKTILPFGFGLLKYVKTGVRIVKQFIEQLNGTWVDIGFPYDVNIAQIPHYIAQHRVEFAPFRFESLTFPNTSFIRSLSNTGSCLIVPKSKSPDVYVNNARNIVIWGSVLAAFTILVKIVIESRILKPCVTEMQSIWDSMPPGKLKPFTAEHKGRLCHLKIELLFCSVGIIVVNLYIAYITSEVTTFHLDQDIKSSEDLRRSGLKIMISKNTPKSSYDFEEWHDYLLETPTETLLNHVSAFNNSFAYFIQYDHLNILMRLQEILGKPVFKDMKFCLYTMGGKGVLVWKNSPFHEVVRKFLRDILISGLIRKWRSDDALSVAFELKRTRFKNFNIFNENGKVDTYRDTRLLETNRFSADFVLFISPCSEGNFEVDSLIQELYESGNTSGFIISLSNDGATSDRIAFKPLLVVVSLCPENMNIMLFALEDSFKGFKMLKMIFIAMCPLKTETHIVKLNIFNWCWKNGVVDVIIIFQGEDGRIGGIWTYNPFPKISPFELKNNLTYQELFPGKFENVMGYAVNIMLPSASELLENVSIEPIIITQFIEKLNGSWVETTMHLPNSIQIRQADLDPVFYEVGFGPIQPIPFIPLSTSFIPSSSNTGLCLIVPKSRIRRDAYLNNARMILIWGAVVAASMLLVKFIIESRILKSWVTEMQSIRDSMAGRKLQPFTAEHRGRVCRLRMEVVLCSVGIIVINLYVAYITSEVTTFQLNQDINSIEDLRRRGLKVMIPREI</sequence>
<feature type="chain" id="PRO_5031512016" description="Ionotropic receptor" evidence="2">
    <location>
        <begin position="19"/>
        <end position="924"/>
    </location>
</feature>
<reference evidence="3 4" key="1">
    <citation type="submission" date="2020-11" db="EMBL/GenBank/DDBJ databases">
        <authorList>
            <person name="Wallbank WR R."/>
            <person name="Pardo Diaz C."/>
            <person name="Kozak K."/>
            <person name="Martin S."/>
            <person name="Jiggins C."/>
            <person name="Moest M."/>
            <person name="Warren A I."/>
            <person name="Generalovic N T."/>
            <person name="Byers J.R.P. K."/>
            <person name="Montejo-Kovacevich G."/>
            <person name="Yen C E."/>
        </authorList>
    </citation>
    <scope>NUCLEOTIDE SEQUENCE [LARGE SCALE GENOMIC DNA]</scope>
</reference>
<organism evidence="3 4">
    <name type="scientific">Hermetia illucens</name>
    <name type="common">Black soldier fly</name>
    <dbReference type="NCBI Taxonomy" id="343691"/>
    <lineage>
        <taxon>Eukaryota</taxon>
        <taxon>Metazoa</taxon>
        <taxon>Ecdysozoa</taxon>
        <taxon>Arthropoda</taxon>
        <taxon>Hexapoda</taxon>
        <taxon>Insecta</taxon>
        <taxon>Pterygota</taxon>
        <taxon>Neoptera</taxon>
        <taxon>Endopterygota</taxon>
        <taxon>Diptera</taxon>
        <taxon>Brachycera</taxon>
        <taxon>Stratiomyomorpha</taxon>
        <taxon>Stratiomyidae</taxon>
        <taxon>Hermetiinae</taxon>
        <taxon>Hermetia</taxon>
    </lineage>
</organism>
<accession>A0A7R8UZR6</accession>
<evidence type="ECO:0000256" key="2">
    <source>
        <dbReference type="SAM" id="SignalP"/>
    </source>
</evidence>
<feature type="transmembrane region" description="Helical" evidence="1">
    <location>
        <begin position="815"/>
        <end position="833"/>
    </location>
</feature>
<proteinExistence type="predicted"/>
<evidence type="ECO:0000313" key="3">
    <source>
        <dbReference type="EMBL" id="CAD7090052.1"/>
    </source>
</evidence>
<gene>
    <name evidence="3" type="ORF">HERILL_LOCUS12561</name>
</gene>
<dbReference type="EMBL" id="LR899013">
    <property type="protein sequence ID" value="CAD7090052.1"/>
    <property type="molecule type" value="Genomic_DNA"/>
</dbReference>
<protein>
    <recommendedName>
        <fullName evidence="5">Ionotropic receptor</fullName>
    </recommendedName>
</protein>
<dbReference type="AlphaFoldDB" id="A0A7R8UZR6"/>
<keyword evidence="1" id="KW-0812">Transmembrane</keyword>
<feature type="signal peptide" evidence="2">
    <location>
        <begin position="1"/>
        <end position="18"/>
    </location>
</feature>
<keyword evidence="4" id="KW-1185">Reference proteome</keyword>
<evidence type="ECO:0000256" key="1">
    <source>
        <dbReference type="SAM" id="Phobius"/>
    </source>
</evidence>